<evidence type="ECO:0000313" key="2">
    <source>
        <dbReference type="EMBL" id="SSX05005.1"/>
    </source>
</evidence>
<evidence type="ECO:0000256" key="1">
    <source>
        <dbReference type="SAM" id="Phobius"/>
    </source>
</evidence>
<sequence>MIKNSLYCNITKNIFIFFLNLINLLLLLMLIFLYMIVYLFFNFSLKIQQFPCIHSSLNLYENITVTCKEYK</sequence>
<name>A0A336MAH2_CULSO</name>
<organism evidence="3">
    <name type="scientific">Culicoides sonorensis</name>
    <name type="common">Biting midge</name>
    <dbReference type="NCBI Taxonomy" id="179676"/>
    <lineage>
        <taxon>Eukaryota</taxon>
        <taxon>Metazoa</taxon>
        <taxon>Ecdysozoa</taxon>
        <taxon>Arthropoda</taxon>
        <taxon>Hexapoda</taxon>
        <taxon>Insecta</taxon>
        <taxon>Pterygota</taxon>
        <taxon>Neoptera</taxon>
        <taxon>Endopterygota</taxon>
        <taxon>Diptera</taxon>
        <taxon>Nematocera</taxon>
        <taxon>Chironomoidea</taxon>
        <taxon>Ceratopogonidae</taxon>
        <taxon>Ceratopogoninae</taxon>
        <taxon>Culicoides</taxon>
        <taxon>Monoculicoides</taxon>
    </lineage>
</organism>
<dbReference type="VEuPathDB" id="VectorBase:CSON012249"/>
<reference evidence="3" key="2">
    <citation type="submission" date="2018-07" db="EMBL/GenBank/DDBJ databases">
        <authorList>
            <person name="Quirk P.G."/>
            <person name="Krulwich T.A."/>
        </authorList>
    </citation>
    <scope>NUCLEOTIDE SEQUENCE</scope>
</reference>
<protein>
    <submittedName>
        <fullName evidence="3">CSON012249 protein</fullName>
    </submittedName>
</protein>
<accession>A0A336MAH2</accession>
<keyword evidence="1" id="KW-1133">Transmembrane helix</keyword>
<proteinExistence type="predicted"/>
<evidence type="ECO:0000313" key="3">
    <source>
        <dbReference type="EMBL" id="SSX25367.1"/>
    </source>
</evidence>
<dbReference type="EMBL" id="UFQS01000565">
    <property type="protein sequence ID" value="SSX05005.1"/>
    <property type="molecule type" value="Genomic_DNA"/>
</dbReference>
<dbReference type="EMBL" id="UFQT01000565">
    <property type="protein sequence ID" value="SSX25367.1"/>
    <property type="molecule type" value="Genomic_DNA"/>
</dbReference>
<dbReference type="AlphaFoldDB" id="A0A336MAH2"/>
<reference evidence="2" key="1">
    <citation type="submission" date="2018-04" db="EMBL/GenBank/DDBJ databases">
        <authorList>
            <person name="Go L.Y."/>
            <person name="Mitchell J.A."/>
        </authorList>
    </citation>
    <scope>NUCLEOTIDE SEQUENCE</scope>
    <source>
        <tissue evidence="2">Whole organism</tissue>
    </source>
</reference>
<keyword evidence="1" id="KW-0812">Transmembrane</keyword>
<gene>
    <name evidence="3" type="primary">CSON012249</name>
</gene>
<keyword evidence="1" id="KW-0472">Membrane</keyword>
<feature type="transmembrane region" description="Helical" evidence="1">
    <location>
        <begin position="14"/>
        <end position="41"/>
    </location>
</feature>